<organism evidence="1">
    <name type="scientific">Rhizophora mucronata</name>
    <name type="common">Asiatic mangrove</name>
    <dbReference type="NCBI Taxonomy" id="61149"/>
    <lineage>
        <taxon>Eukaryota</taxon>
        <taxon>Viridiplantae</taxon>
        <taxon>Streptophyta</taxon>
        <taxon>Embryophyta</taxon>
        <taxon>Tracheophyta</taxon>
        <taxon>Spermatophyta</taxon>
        <taxon>Magnoliopsida</taxon>
        <taxon>eudicotyledons</taxon>
        <taxon>Gunneridae</taxon>
        <taxon>Pentapetalae</taxon>
        <taxon>rosids</taxon>
        <taxon>fabids</taxon>
        <taxon>Malpighiales</taxon>
        <taxon>Rhizophoraceae</taxon>
        <taxon>Rhizophora</taxon>
    </lineage>
</organism>
<protein>
    <submittedName>
        <fullName evidence="1">Uncharacterized protein</fullName>
    </submittedName>
</protein>
<dbReference type="AlphaFoldDB" id="A0A2P2PD81"/>
<proteinExistence type="predicted"/>
<accession>A0A2P2PD81</accession>
<sequence length="40" mass="4457">MLWYWHCLGDGSSVLAQVGWLGRAHVLYLGNESSLFCPSC</sequence>
<dbReference type="EMBL" id="GGEC01072135">
    <property type="protein sequence ID" value="MBX52619.1"/>
    <property type="molecule type" value="Transcribed_RNA"/>
</dbReference>
<name>A0A2P2PD81_RHIMU</name>
<reference evidence="1" key="1">
    <citation type="submission" date="2018-02" db="EMBL/GenBank/DDBJ databases">
        <title>Rhizophora mucronata_Transcriptome.</title>
        <authorList>
            <person name="Meera S.P."/>
            <person name="Sreeshan A."/>
            <person name="Augustine A."/>
        </authorList>
    </citation>
    <scope>NUCLEOTIDE SEQUENCE</scope>
    <source>
        <tissue evidence="1">Leaf</tissue>
    </source>
</reference>
<evidence type="ECO:0000313" key="1">
    <source>
        <dbReference type="EMBL" id="MBX52619.1"/>
    </source>
</evidence>